<protein>
    <submittedName>
        <fullName evidence="1">Uncharacterized protein</fullName>
    </submittedName>
</protein>
<gene>
    <name evidence="1" type="ORF">BO66DRAFT_126695</name>
</gene>
<dbReference type="EMBL" id="KZ824966">
    <property type="protein sequence ID" value="RAH68560.1"/>
    <property type="molecule type" value="Genomic_DNA"/>
</dbReference>
<reference evidence="1" key="1">
    <citation type="submission" date="2018-02" db="EMBL/GenBank/DDBJ databases">
        <title>The genomes of Aspergillus section Nigri reveals drivers in fungal speciation.</title>
        <authorList>
            <consortium name="DOE Joint Genome Institute"/>
            <person name="Vesth T.C."/>
            <person name="Nybo J."/>
            <person name="Theobald S."/>
            <person name="Brandl J."/>
            <person name="Frisvad J.C."/>
            <person name="Nielsen K.F."/>
            <person name="Lyhne E.K."/>
            <person name="Kogle M.E."/>
            <person name="Kuo A."/>
            <person name="Riley R."/>
            <person name="Clum A."/>
            <person name="Nolan M."/>
            <person name="Lipzen A."/>
            <person name="Salamov A."/>
            <person name="Henrissat B."/>
            <person name="Wiebenga A."/>
            <person name="De vries R.P."/>
            <person name="Grigoriev I.V."/>
            <person name="Mortensen U.H."/>
            <person name="Andersen M.R."/>
            <person name="Baker S.E."/>
        </authorList>
    </citation>
    <scope>NUCLEOTIDE SEQUENCE</scope>
    <source>
        <strain evidence="1">CBS 121060</strain>
    </source>
</reference>
<proteinExistence type="predicted"/>
<organism evidence="1 2">
    <name type="scientific">Aspergillus aculeatinus CBS 121060</name>
    <dbReference type="NCBI Taxonomy" id="1448322"/>
    <lineage>
        <taxon>Eukaryota</taxon>
        <taxon>Fungi</taxon>
        <taxon>Dikarya</taxon>
        <taxon>Ascomycota</taxon>
        <taxon>Pezizomycotina</taxon>
        <taxon>Eurotiomycetes</taxon>
        <taxon>Eurotiomycetidae</taxon>
        <taxon>Eurotiales</taxon>
        <taxon>Aspergillaceae</taxon>
        <taxon>Aspergillus</taxon>
        <taxon>Aspergillus subgen. Circumdati</taxon>
    </lineage>
</organism>
<evidence type="ECO:0000313" key="2">
    <source>
        <dbReference type="Proteomes" id="UP000249661"/>
    </source>
</evidence>
<accession>A0ACD1H4W6</accession>
<evidence type="ECO:0000313" key="1">
    <source>
        <dbReference type="EMBL" id="RAH68560.1"/>
    </source>
</evidence>
<dbReference type="Proteomes" id="UP000249661">
    <property type="component" value="Unassembled WGS sequence"/>
</dbReference>
<sequence length="102" mass="10922">MMCRGQIGTTDKTNILSPLAMVRYREAGEQADKESCRSFQSSGVGWCVNICPIGLSAASKASEIFWKTGRSEDPASRTDNHCEAHPIGDHTVSEGAGPVPLI</sequence>
<name>A0ACD1H4W6_9EURO</name>
<keyword evidence="2" id="KW-1185">Reference proteome</keyword>